<gene>
    <name evidence="8" type="ORF">G4V04_15025</name>
</gene>
<dbReference type="GO" id="GO:0005198">
    <property type="term" value="F:structural molecule activity"/>
    <property type="evidence" value="ECO:0007669"/>
    <property type="project" value="UniProtKB-UniRule"/>
</dbReference>
<keyword evidence="4 5" id="KW-0975">Bacterial flagellum</keyword>
<feature type="domain" description="Flagellin C-terminal" evidence="7">
    <location>
        <begin position="444"/>
        <end position="528"/>
    </location>
</feature>
<dbReference type="InterPro" id="IPR001492">
    <property type="entry name" value="Flagellin"/>
</dbReference>
<keyword evidence="8" id="KW-0966">Cell projection</keyword>
<reference evidence="8" key="1">
    <citation type="journal article" date="2006" name="Food Microbiol.">
        <title>Occurrence of non-O157 shiga toxin-producing Escherichia coli in ready-to-eat food from supermarkets in Argentina.</title>
        <authorList>
            <person name="Balague C."/>
            <person name="Khan A.A."/>
            <person name="Fernandez L."/>
            <person name="Redolfi A.L."/>
            <person name="Aquili V."/>
            <person name="Voltattorni P."/>
            <person name="Hofer C."/>
            <person name="Ebner G."/>
            <person name="Duenas S."/>
            <person name="Cerniglia C.E."/>
        </authorList>
    </citation>
    <scope>NUCLEOTIDE SEQUENCE</scope>
    <source>
        <strain evidence="8">EC204</strain>
    </source>
</reference>
<name>A0A6G4C1Y0_ECOLX</name>
<sequence length="529" mass="55511">MAQVINTNSLSLLTQNNLNKSQSSLSSAIERLSSGLRINSAKDDAAGQAIANRFTSNIKGLSQASRNANDGISLAQTTEGALSEINNNLQRVRELAVQATNGTNSQSDLNSIQDEITQRLSEIDRVSQQTQFNGVKVLATNQTMKIQVGANDGQTIEIGLDKIDADTLGLKDFSVASAKVPTSGAVALKSEMSPTLTSVNATTGKNGTNDAFGAKFHTDDVNTYFGGKAVTTGDKTNVLGTEADVFQIQVEGQTYFVAQNGNTATNAYSLLKQSGSGYEKVTVDSKAVQIANFGGRVTAFVDDGTAAHNALSVDLQKGTVGKALSFNDSQMSVYVDGKNLEIKQVLDADGKPKAGAFAAQTADGKSLAVNIDGNGNTSVVKDADGNNVEWVVDKDGAAKTVVRKDDKIYGASVTGFGGTPTVNVDTTAIDASELKGMTTAKPLEKLDIALAKVDKLRSSLGAVQNRFDSAITNLGNTVNNLSSARSRIEDSDYATEVSNMSRAQILQQAGTSVLAQANQTTQNVLSLLR</sequence>
<dbReference type="Gene3D" id="2.30.220.10">
    <property type="entry name" value="f41 fragment of flagellin, C-terminal domain"/>
    <property type="match status" value="1"/>
</dbReference>
<comment type="similarity">
    <text evidence="2 5">Belongs to the bacterial flagellin family.</text>
</comment>
<proteinExistence type="inferred from homology"/>
<organism evidence="8">
    <name type="scientific">Escherichia coli</name>
    <dbReference type="NCBI Taxonomy" id="562"/>
    <lineage>
        <taxon>Bacteria</taxon>
        <taxon>Pseudomonadati</taxon>
        <taxon>Pseudomonadota</taxon>
        <taxon>Gammaproteobacteria</taxon>
        <taxon>Enterobacterales</taxon>
        <taxon>Enterobacteriaceae</taxon>
        <taxon>Escherichia</taxon>
    </lineage>
</organism>
<dbReference type="PANTHER" id="PTHR42792">
    <property type="entry name" value="FLAGELLIN"/>
    <property type="match status" value="1"/>
</dbReference>
<dbReference type="Pfam" id="PF00669">
    <property type="entry name" value="Flagellin_N"/>
    <property type="match status" value="1"/>
</dbReference>
<protein>
    <recommendedName>
        <fullName evidence="5">Flagellin</fullName>
    </recommendedName>
</protein>
<dbReference type="PRINTS" id="PR00207">
    <property type="entry name" value="FLAGELLIN"/>
</dbReference>
<dbReference type="PANTHER" id="PTHR42792:SF2">
    <property type="entry name" value="FLAGELLIN"/>
    <property type="match status" value="1"/>
</dbReference>
<accession>A0A6G4C1Y0</accession>
<dbReference type="Gene3D" id="6.10.10.10">
    <property type="entry name" value="Flagellar export chaperone, C-terminal domain"/>
    <property type="match status" value="1"/>
</dbReference>
<keyword evidence="8" id="KW-0282">Flagellum</keyword>
<dbReference type="Pfam" id="PF00700">
    <property type="entry name" value="Flagellin_C"/>
    <property type="match status" value="1"/>
</dbReference>
<dbReference type="InterPro" id="IPR046358">
    <property type="entry name" value="Flagellin_C"/>
</dbReference>
<evidence type="ECO:0000313" key="8">
    <source>
        <dbReference type="EMBL" id="NEY49654.1"/>
    </source>
</evidence>
<dbReference type="Gene3D" id="2.170.280.10">
    <property type="entry name" value="f41 fragment of flagellin, middle domain"/>
    <property type="match status" value="1"/>
</dbReference>
<evidence type="ECO:0000256" key="3">
    <source>
        <dbReference type="ARBA" id="ARBA00022525"/>
    </source>
</evidence>
<dbReference type="InterPro" id="IPR042187">
    <property type="entry name" value="Flagellin_C_sub2"/>
</dbReference>
<evidence type="ECO:0000259" key="7">
    <source>
        <dbReference type="Pfam" id="PF00700"/>
    </source>
</evidence>
<dbReference type="RefSeq" id="WP_038995773.1">
    <property type="nucleotide sequence ID" value="NZ_JAAIWG010000049.1"/>
</dbReference>
<evidence type="ECO:0000256" key="2">
    <source>
        <dbReference type="ARBA" id="ARBA00005709"/>
    </source>
</evidence>
<evidence type="ECO:0000259" key="6">
    <source>
        <dbReference type="Pfam" id="PF00669"/>
    </source>
</evidence>
<dbReference type="GO" id="GO:0005576">
    <property type="term" value="C:extracellular region"/>
    <property type="evidence" value="ECO:0007669"/>
    <property type="project" value="UniProtKB-SubCell"/>
</dbReference>
<comment type="function">
    <text evidence="1 5">Flagellin is the subunit protein which polymerizes to form the filaments of bacterial flagella.</text>
</comment>
<reference evidence="8" key="2">
    <citation type="submission" date="2020-02" db="EMBL/GenBank/DDBJ databases">
        <authorList>
            <person name="Alotaibi K."/>
            <person name="Khan A."/>
        </authorList>
    </citation>
    <scope>NUCLEOTIDE SEQUENCE</scope>
    <source>
        <strain evidence="8">EC204</strain>
    </source>
</reference>
<dbReference type="Gene3D" id="1.20.1330.10">
    <property type="entry name" value="f41 fragment of flagellin, N-terminal domain"/>
    <property type="match status" value="1"/>
</dbReference>
<keyword evidence="8" id="KW-0969">Cilium</keyword>
<keyword evidence="3 5" id="KW-0964">Secreted</keyword>
<dbReference type="SUPFAM" id="SSF64518">
    <property type="entry name" value="Phase 1 flagellin"/>
    <property type="match status" value="1"/>
</dbReference>
<comment type="subcellular location">
    <subcellularLocation>
        <location evidence="5">Secreted</location>
    </subcellularLocation>
    <subcellularLocation>
        <location evidence="5">Bacterial flagellum</location>
    </subcellularLocation>
</comment>
<dbReference type="AlphaFoldDB" id="A0A6G4C1Y0"/>
<dbReference type="EMBL" id="JAAIWG010000049">
    <property type="protein sequence ID" value="NEY49654.1"/>
    <property type="molecule type" value="Genomic_DNA"/>
</dbReference>
<comment type="caution">
    <text evidence="8">The sequence shown here is derived from an EMBL/GenBank/DDBJ whole genome shotgun (WGS) entry which is preliminary data.</text>
</comment>
<evidence type="ECO:0000256" key="5">
    <source>
        <dbReference type="RuleBase" id="RU362073"/>
    </source>
</evidence>
<dbReference type="GO" id="GO:0009288">
    <property type="term" value="C:bacterial-type flagellum"/>
    <property type="evidence" value="ECO:0007669"/>
    <property type="project" value="UniProtKB-SubCell"/>
</dbReference>
<evidence type="ECO:0000256" key="4">
    <source>
        <dbReference type="ARBA" id="ARBA00023143"/>
    </source>
</evidence>
<evidence type="ECO:0000256" key="1">
    <source>
        <dbReference type="ARBA" id="ARBA00002270"/>
    </source>
</evidence>
<feature type="domain" description="Flagellin N-terminal" evidence="6">
    <location>
        <begin position="5"/>
        <end position="143"/>
    </location>
</feature>
<dbReference type="InterPro" id="IPR001029">
    <property type="entry name" value="Flagellin_N"/>
</dbReference>